<dbReference type="AlphaFoldDB" id="A0A934NHG6"/>
<name>A0A934NHG6_9BACT</name>
<dbReference type="SMART" id="SM00506">
    <property type="entry name" value="A1pp"/>
    <property type="match status" value="1"/>
</dbReference>
<proteinExistence type="predicted"/>
<dbReference type="Gene3D" id="3.40.220.10">
    <property type="entry name" value="Leucine Aminopeptidase, subunit E, domain 1"/>
    <property type="match status" value="1"/>
</dbReference>
<feature type="domain" description="Macro" evidence="1">
    <location>
        <begin position="1"/>
        <end position="151"/>
    </location>
</feature>
<evidence type="ECO:0000313" key="3">
    <source>
        <dbReference type="Proteomes" id="UP000614410"/>
    </source>
</evidence>
<dbReference type="PANTHER" id="PTHR11106">
    <property type="entry name" value="GANGLIOSIDE INDUCED DIFFERENTIATION ASSOCIATED PROTEIN 2-RELATED"/>
    <property type="match status" value="1"/>
</dbReference>
<organism evidence="2 3">
    <name type="scientific">Candidatus Amunia macphersoniae</name>
    <dbReference type="NCBI Taxonomy" id="3127014"/>
    <lineage>
        <taxon>Bacteria</taxon>
        <taxon>Bacillati</taxon>
        <taxon>Candidatus Dormiibacterota</taxon>
        <taxon>Candidatus Dormibacteria</taxon>
        <taxon>Candidatus Aeolococcales</taxon>
        <taxon>Candidatus Aeolococcaceae</taxon>
        <taxon>Candidatus Amunia</taxon>
    </lineage>
</organism>
<evidence type="ECO:0000259" key="1">
    <source>
        <dbReference type="PROSITE" id="PS51154"/>
    </source>
</evidence>
<reference evidence="2 3" key="1">
    <citation type="submission" date="2020-10" db="EMBL/GenBank/DDBJ databases">
        <title>Ca. Dormibacterota MAGs.</title>
        <authorList>
            <person name="Montgomery K."/>
        </authorList>
    </citation>
    <scope>NUCLEOTIDE SEQUENCE [LARGE SCALE GENOMIC DNA]</scope>
    <source>
        <strain evidence="2">Mitchell_Peninsula_5</strain>
    </source>
</reference>
<dbReference type="Proteomes" id="UP000614410">
    <property type="component" value="Unassembled WGS sequence"/>
</dbReference>
<dbReference type="EMBL" id="JAEKNN010000063">
    <property type="protein sequence ID" value="MBJ7610506.1"/>
    <property type="molecule type" value="Genomic_DNA"/>
</dbReference>
<gene>
    <name evidence="2" type="ORF">JF887_13920</name>
</gene>
<evidence type="ECO:0000313" key="2">
    <source>
        <dbReference type="EMBL" id="MBJ7610506.1"/>
    </source>
</evidence>
<dbReference type="InterPro" id="IPR043472">
    <property type="entry name" value="Macro_dom-like"/>
</dbReference>
<dbReference type="Pfam" id="PF01661">
    <property type="entry name" value="Macro"/>
    <property type="match status" value="1"/>
</dbReference>
<dbReference type="PANTHER" id="PTHR11106:SF27">
    <property type="entry name" value="MACRO DOMAIN-CONTAINING PROTEIN"/>
    <property type="match status" value="1"/>
</dbReference>
<accession>A0A934NHG6</accession>
<dbReference type="InterPro" id="IPR002589">
    <property type="entry name" value="Macro_dom"/>
</dbReference>
<dbReference type="SUPFAM" id="SSF52949">
    <property type="entry name" value="Macro domain-like"/>
    <property type="match status" value="1"/>
</dbReference>
<dbReference type="PROSITE" id="PS51154">
    <property type="entry name" value="MACRO"/>
    <property type="match status" value="1"/>
</dbReference>
<comment type="caution">
    <text evidence="2">The sequence shown here is derived from an EMBL/GenBank/DDBJ whole genome shotgun (WGS) entry which is preliminary data.</text>
</comment>
<sequence>MVNAANQHLAGGGGVDGAIHRAGGREIMTELSERYHGCATGSAVITCAGRLPTRHVIHAVGPRWRDGEHGEPEQLRSAYRRAFKLAAENGAQTVVSPSISTGIYGFPIVRAAPIAIEEARAALAIAETPLREVTFALFSDADLAEFESALA</sequence>
<protein>
    <submittedName>
        <fullName evidence="2">Macro domain-containing protein</fullName>
    </submittedName>
</protein>